<comment type="caution">
    <text evidence="5">The sequence shown here is derived from an EMBL/GenBank/DDBJ whole genome shotgun (WGS) entry which is preliminary data.</text>
</comment>
<sequence length="176" mass="19822">MPTTRRVVDDVETLKALSHPIRLRLLGTLRSDGPATATELARVLGESSGSTSYHLRQLERYGFVADAEEQPSRRERRWRATHDMTEFAEDLSSRPGAWAALGQVRDRQLQALVDGVDAWRVSGADEGHRHDDYLLRLDPEDVQEMTAEIASVVERYRDRTGSQPIALHVLALPRTP</sequence>
<evidence type="ECO:0000256" key="1">
    <source>
        <dbReference type="ARBA" id="ARBA00023015"/>
    </source>
</evidence>
<dbReference type="SUPFAM" id="SSF46785">
    <property type="entry name" value="Winged helix' DNA-binding domain"/>
    <property type="match status" value="1"/>
</dbReference>
<keyword evidence="3" id="KW-0804">Transcription</keyword>
<dbReference type="Proteomes" id="UP001519290">
    <property type="component" value="Unassembled WGS sequence"/>
</dbReference>
<dbReference type="InterPro" id="IPR001845">
    <property type="entry name" value="HTH_ArsR_DNA-bd_dom"/>
</dbReference>
<proteinExistence type="predicted"/>
<keyword evidence="6" id="KW-1185">Reference proteome</keyword>
<evidence type="ECO:0000313" key="6">
    <source>
        <dbReference type="Proteomes" id="UP001519290"/>
    </source>
</evidence>
<protein>
    <submittedName>
        <fullName evidence="5">DNA-binding transcriptional ArsR family regulator</fullName>
    </submittedName>
</protein>
<evidence type="ECO:0000256" key="2">
    <source>
        <dbReference type="ARBA" id="ARBA00023125"/>
    </source>
</evidence>
<keyword evidence="2 5" id="KW-0238">DNA-binding</keyword>
<dbReference type="CDD" id="cd00090">
    <property type="entry name" value="HTH_ARSR"/>
    <property type="match status" value="1"/>
</dbReference>
<dbReference type="InterPro" id="IPR051081">
    <property type="entry name" value="HTH_MetalResp_TranReg"/>
</dbReference>
<accession>A0ABS4X6E0</accession>
<keyword evidence="1" id="KW-0805">Transcription regulation</keyword>
<dbReference type="InterPro" id="IPR036390">
    <property type="entry name" value="WH_DNA-bd_sf"/>
</dbReference>
<dbReference type="GO" id="GO:0003677">
    <property type="term" value="F:DNA binding"/>
    <property type="evidence" value="ECO:0007669"/>
    <property type="project" value="UniProtKB-KW"/>
</dbReference>
<dbReference type="PANTHER" id="PTHR33154">
    <property type="entry name" value="TRANSCRIPTIONAL REGULATOR, ARSR FAMILY"/>
    <property type="match status" value="1"/>
</dbReference>
<dbReference type="Pfam" id="PF12840">
    <property type="entry name" value="HTH_20"/>
    <property type="match status" value="1"/>
</dbReference>
<dbReference type="PANTHER" id="PTHR33154:SF15">
    <property type="entry name" value="REGULATORY PROTEIN ARSR"/>
    <property type="match status" value="1"/>
</dbReference>
<evidence type="ECO:0000313" key="5">
    <source>
        <dbReference type="EMBL" id="MBP2384020.1"/>
    </source>
</evidence>
<dbReference type="RefSeq" id="WP_209904912.1">
    <property type="nucleotide sequence ID" value="NZ_BAAAJW010000001.1"/>
</dbReference>
<dbReference type="InterPro" id="IPR036388">
    <property type="entry name" value="WH-like_DNA-bd_sf"/>
</dbReference>
<evidence type="ECO:0000256" key="3">
    <source>
        <dbReference type="ARBA" id="ARBA00023163"/>
    </source>
</evidence>
<dbReference type="Gene3D" id="1.10.10.10">
    <property type="entry name" value="Winged helix-like DNA-binding domain superfamily/Winged helix DNA-binding domain"/>
    <property type="match status" value="1"/>
</dbReference>
<dbReference type="SMART" id="SM00418">
    <property type="entry name" value="HTH_ARSR"/>
    <property type="match status" value="1"/>
</dbReference>
<dbReference type="InterPro" id="IPR011991">
    <property type="entry name" value="ArsR-like_HTH"/>
</dbReference>
<gene>
    <name evidence="5" type="ORF">JOF43_004009</name>
</gene>
<dbReference type="EMBL" id="JAGIOD010000002">
    <property type="protein sequence ID" value="MBP2384020.1"/>
    <property type="molecule type" value="Genomic_DNA"/>
</dbReference>
<feature type="domain" description="HTH arsR-type" evidence="4">
    <location>
        <begin position="2"/>
        <end position="98"/>
    </location>
</feature>
<reference evidence="5 6" key="1">
    <citation type="submission" date="2021-03" db="EMBL/GenBank/DDBJ databases">
        <title>Sequencing the genomes of 1000 actinobacteria strains.</title>
        <authorList>
            <person name="Klenk H.-P."/>
        </authorList>
    </citation>
    <scope>NUCLEOTIDE SEQUENCE [LARGE SCALE GENOMIC DNA]</scope>
    <source>
        <strain evidence="5 6">DSM 14566</strain>
    </source>
</reference>
<evidence type="ECO:0000259" key="4">
    <source>
        <dbReference type="PROSITE" id="PS50987"/>
    </source>
</evidence>
<organism evidence="5 6">
    <name type="scientific">Brachybacterium sacelli</name>
    <dbReference type="NCBI Taxonomy" id="173364"/>
    <lineage>
        <taxon>Bacteria</taxon>
        <taxon>Bacillati</taxon>
        <taxon>Actinomycetota</taxon>
        <taxon>Actinomycetes</taxon>
        <taxon>Micrococcales</taxon>
        <taxon>Dermabacteraceae</taxon>
        <taxon>Brachybacterium</taxon>
    </lineage>
</organism>
<name>A0ABS4X6E0_9MICO</name>
<dbReference type="PROSITE" id="PS50987">
    <property type="entry name" value="HTH_ARSR_2"/>
    <property type="match status" value="1"/>
</dbReference>